<reference evidence="2 3" key="1">
    <citation type="journal article" date="2023" name="G3 (Bethesda)">
        <title>A chromosome-length genome assembly and annotation of blackberry (Rubus argutus, cv. 'Hillquist').</title>
        <authorList>
            <person name="Bruna T."/>
            <person name="Aryal R."/>
            <person name="Dudchenko O."/>
            <person name="Sargent D.J."/>
            <person name="Mead D."/>
            <person name="Buti M."/>
            <person name="Cavallini A."/>
            <person name="Hytonen T."/>
            <person name="Andres J."/>
            <person name="Pham M."/>
            <person name="Weisz D."/>
            <person name="Mascagni F."/>
            <person name="Usai G."/>
            <person name="Natali L."/>
            <person name="Bassil N."/>
            <person name="Fernandez G.E."/>
            <person name="Lomsadze A."/>
            <person name="Armour M."/>
            <person name="Olukolu B."/>
            <person name="Poorten T."/>
            <person name="Britton C."/>
            <person name="Davik J."/>
            <person name="Ashrafi H."/>
            <person name="Aiden E.L."/>
            <person name="Borodovsky M."/>
            <person name="Worthington M."/>
        </authorList>
    </citation>
    <scope>NUCLEOTIDE SEQUENCE [LARGE SCALE GENOMIC DNA]</scope>
    <source>
        <strain evidence="2">PI 553951</strain>
    </source>
</reference>
<dbReference type="EMBL" id="JBEDUW010000001">
    <property type="protein sequence ID" value="KAK9951020.1"/>
    <property type="molecule type" value="Genomic_DNA"/>
</dbReference>
<evidence type="ECO:0000313" key="2">
    <source>
        <dbReference type="EMBL" id="KAK9951020.1"/>
    </source>
</evidence>
<comment type="caution">
    <text evidence="2">The sequence shown here is derived from an EMBL/GenBank/DDBJ whole genome shotgun (WGS) entry which is preliminary data.</text>
</comment>
<evidence type="ECO:0000313" key="3">
    <source>
        <dbReference type="Proteomes" id="UP001457282"/>
    </source>
</evidence>
<dbReference type="Proteomes" id="UP001457282">
    <property type="component" value="Unassembled WGS sequence"/>
</dbReference>
<organism evidence="2 3">
    <name type="scientific">Rubus argutus</name>
    <name type="common">Southern blackberry</name>
    <dbReference type="NCBI Taxonomy" id="59490"/>
    <lineage>
        <taxon>Eukaryota</taxon>
        <taxon>Viridiplantae</taxon>
        <taxon>Streptophyta</taxon>
        <taxon>Embryophyta</taxon>
        <taxon>Tracheophyta</taxon>
        <taxon>Spermatophyta</taxon>
        <taxon>Magnoliopsida</taxon>
        <taxon>eudicotyledons</taxon>
        <taxon>Gunneridae</taxon>
        <taxon>Pentapetalae</taxon>
        <taxon>rosids</taxon>
        <taxon>fabids</taxon>
        <taxon>Rosales</taxon>
        <taxon>Rosaceae</taxon>
        <taxon>Rosoideae</taxon>
        <taxon>Rosoideae incertae sedis</taxon>
        <taxon>Rubus</taxon>
    </lineage>
</organism>
<sequence>MEEPDLFSIHHRHQSARVRRCPEISHHDVATSSPIQLGFPTHSTPLLRLPSTLQHRPVPPTVHRRRRRSPSPAGKSQFVPNFSHHHPQPVVPPAMIPCCPEMKNKREHGSTSIAAVNKSTYFGCHE</sequence>
<name>A0AAW1YQP5_RUBAR</name>
<dbReference type="AlphaFoldDB" id="A0AAW1YQP5"/>
<protein>
    <submittedName>
        <fullName evidence="2">Uncharacterized protein</fullName>
    </submittedName>
</protein>
<keyword evidence="3" id="KW-1185">Reference proteome</keyword>
<proteinExistence type="predicted"/>
<accession>A0AAW1YQP5</accession>
<feature type="region of interest" description="Disordered" evidence="1">
    <location>
        <begin position="32"/>
        <end position="89"/>
    </location>
</feature>
<gene>
    <name evidence="2" type="ORF">M0R45_006482</name>
</gene>
<evidence type="ECO:0000256" key="1">
    <source>
        <dbReference type="SAM" id="MobiDB-lite"/>
    </source>
</evidence>